<evidence type="ECO:0000313" key="2">
    <source>
        <dbReference type="EMBL" id="KAG0547573.1"/>
    </source>
</evidence>
<proteinExistence type="predicted"/>
<dbReference type="EMBL" id="CM027680">
    <property type="protein sequence ID" value="KAG0547573.1"/>
    <property type="molecule type" value="Genomic_DNA"/>
</dbReference>
<dbReference type="Proteomes" id="UP000807115">
    <property type="component" value="Chromosome 1"/>
</dbReference>
<organism evidence="2 3">
    <name type="scientific">Sorghum bicolor</name>
    <name type="common">Sorghum</name>
    <name type="synonym">Sorghum vulgare</name>
    <dbReference type="NCBI Taxonomy" id="4558"/>
    <lineage>
        <taxon>Eukaryota</taxon>
        <taxon>Viridiplantae</taxon>
        <taxon>Streptophyta</taxon>
        <taxon>Embryophyta</taxon>
        <taxon>Tracheophyta</taxon>
        <taxon>Spermatophyta</taxon>
        <taxon>Magnoliopsida</taxon>
        <taxon>Liliopsida</taxon>
        <taxon>Poales</taxon>
        <taxon>Poaceae</taxon>
        <taxon>PACMAD clade</taxon>
        <taxon>Panicoideae</taxon>
        <taxon>Andropogonodae</taxon>
        <taxon>Andropogoneae</taxon>
        <taxon>Sorghinae</taxon>
        <taxon>Sorghum</taxon>
    </lineage>
</organism>
<name>A0A921UXM3_SORBI</name>
<gene>
    <name evidence="2" type="ORF">BDA96_01G092000</name>
</gene>
<feature type="region of interest" description="Disordered" evidence="1">
    <location>
        <begin position="1"/>
        <end position="54"/>
    </location>
</feature>
<protein>
    <submittedName>
        <fullName evidence="2">Uncharacterized protein</fullName>
    </submittedName>
</protein>
<evidence type="ECO:0000313" key="3">
    <source>
        <dbReference type="Proteomes" id="UP000807115"/>
    </source>
</evidence>
<evidence type="ECO:0000256" key="1">
    <source>
        <dbReference type="SAM" id="MobiDB-lite"/>
    </source>
</evidence>
<dbReference type="PROSITE" id="PS51257">
    <property type="entry name" value="PROKAR_LIPOPROTEIN"/>
    <property type="match status" value="1"/>
</dbReference>
<comment type="caution">
    <text evidence="2">The sequence shown here is derived from an EMBL/GenBank/DDBJ whole genome shotgun (WGS) entry which is preliminary data.</text>
</comment>
<dbReference type="AlphaFoldDB" id="A0A921UXM3"/>
<accession>A0A921UXM3</accession>
<sequence>MRRDFSPHSHRLCPASARSSPRHGYAPPSLSSCPHSDEQIWRPPQLQRSDLAVA</sequence>
<reference evidence="2" key="1">
    <citation type="journal article" date="2019" name="BMC Genomics">
        <title>A new reference genome for Sorghum bicolor reveals high levels of sequence similarity between sweet and grain genotypes: implications for the genetics of sugar metabolism.</title>
        <authorList>
            <person name="Cooper E.A."/>
            <person name="Brenton Z.W."/>
            <person name="Flinn B.S."/>
            <person name="Jenkins J."/>
            <person name="Shu S."/>
            <person name="Flowers D."/>
            <person name="Luo F."/>
            <person name="Wang Y."/>
            <person name="Xia P."/>
            <person name="Barry K."/>
            <person name="Daum C."/>
            <person name="Lipzen A."/>
            <person name="Yoshinaga Y."/>
            <person name="Schmutz J."/>
            <person name="Saski C."/>
            <person name="Vermerris W."/>
            <person name="Kresovich S."/>
        </authorList>
    </citation>
    <scope>NUCLEOTIDE SEQUENCE</scope>
</reference>
<reference evidence="2" key="2">
    <citation type="submission" date="2020-10" db="EMBL/GenBank/DDBJ databases">
        <authorList>
            <person name="Cooper E.A."/>
            <person name="Brenton Z.W."/>
            <person name="Flinn B.S."/>
            <person name="Jenkins J."/>
            <person name="Shu S."/>
            <person name="Flowers D."/>
            <person name="Luo F."/>
            <person name="Wang Y."/>
            <person name="Xia P."/>
            <person name="Barry K."/>
            <person name="Daum C."/>
            <person name="Lipzen A."/>
            <person name="Yoshinaga Y."/>
            <person name="Schmutz J."/>
            <person name="Saski C."/>
            <person name="Vermerris W."/>
            <person name="Kresovich S."/>
        </authorList>
    </citation>
    <scope>NUCLEOTIDE SEQUENCE</scope>
</reference>